<gene>
    <name evidence="1" type="primary">PLEKHH3</name>
</gene>
<reference evidence="1" key="1">
    <citation type="journal article" date="2013" name="PLoS ONE">
        <title>Direct detection of alternative open reading frames translation products in human significantly expands the proteome.</title>
        <authorList>
            <person name="Vanderperre B."/>
            <person name="Lucier J.-F."/>
            <person name="Motard J."/>
            <person name="Tremblay G."/>
            <person name="Vanderperre S."/>
            <person name="Wisztorski M."/>
            <person name="Salzet M."/>
            <person name="Boisvert F.-M."/>
            <person name="Roucou X."/>
        </authorList>
    </citation>
    <scope>NUCLEOTIDE SEQUENCE</scope>
</reference>
<organism evidence="1">
    <name type="scientific">Homo sapiens</name>
    <name type="common">Human</name>
    <dbReference type="NCBI Taxonomy" id="9606"/>
    <lineage>
        <taxon>Eukaryota</taxon>
        <taxon>Metazoa</taxon>
        <taxon>Chordata</taxon>
        <taxon>Craniata</taxon>
        <taxon>Vertebrata</taxon>
        <taxon>Euteleostomi</taxon>
        <taxon>Mammalia</taxon>
        <taxon>Eutheria</taxon>
        <taxon>Euarchontoglires</taxon>
        <taxon>Primates</taxon>
        <taxon>Haplorrhini</taxon>
        <taxon>Catarrhini</taxon>
        <taxon>Hominidae</taxon>
        <taxon>Homo</taxon>
    </lineage>
</organism>
<dbReference type="EMBL" id="HF584229">
    <property type="protein sequence ID" value="CCQ43726.1"/>
    <property type="molecule type" value="Genomic_DNA"/>
</dbReference>
<proteinExistence type="predicted"/>
<dbReference type="ChiTaRS" id="PLEKHH3">
    <property type="organism name" value="human"/>
</dbReference>
<dbReference type="AlphaFoldDB" id="L8EAE5"/>
<protein>
    <submittedName>
        <fullName evidence="1">Alternative protein PLEKHH3</fullName>
    </submittedName>
</protein>
<sequence>MPHSCPCPMESAPQVRAMHPCARRRCGCSWRCRRWRGRGAPGP</sequence>
<dbReference type="OrthoDB" id="6108017at2759"/>
<name>L8EAE5_HUMAN</name>
<accession>L8EAE5</accession>
<evidence type="ECO:0000313" key="1">
    <source>
        <dbReference type="EMBL" id="CCQ43726.1"/>
    </source>
</evidence>